<evidence type="ECO:0000313" key="3">
    <source>
        <dbReference type="Proteomes" id="UP000059680"/>
    </source>
</evidence>
<reference evidence="2 3" key="3">
    <citation type="journal article" date="2013" name="Rice">
        <title>Improvement of the Oryza sativa Nipponbare reference genome using next generation sequence and optical map data.</title>
        <authorList>
            <person name="Kawahara Y."/>
            <person name="de la Bastide M."/>
            <person name="Hamilton J.P."/>
            <person name="Kanamori H."/>
            <person name="McCombie W.R."/>
            <person name="Ouyang S."/>
            <person name="Schwartz D.C."/>
            <person name="Tanaka T."/>
            <person name="Wu J."/>
            <person name="Zhou S."/>
            <person name="Childs K.L."/>
            <person name="Davidson R.M."/>
            <person name="Lin H."/>
            <person name="Quesada-Ocampo L."/>
            <person name="Vaillancourt B."/>
            <person name="Sakai H."/>
            <person name="Lee S.S."/>
            <person name="Kim J."/>
            <person name="Numa H."/>
            <person name="Itoh T."/>
            <person name="Buell C.R."/>
            <person name="Matsumoto T."/>
        </authorList>
    </citation>
    <scope>NUCLEOTIDE SEQUENCE [LARGE SCALE GENOMIC DNA]</scope>
    <source>
        <strain evidence="3">cv. Nipponbare</strain>
    </source>
</reference>
<organism evidence="2 3">
    <name type="scientific">Oryza sativa subsp. japonica</name>
    <name type="common">Rice</name>
    <dbReference type="NCBI Taxonomy" id="39947"/>
    <lineage>
        <taxon>Eukaryota</taxon>
        <taxon>Viridiplantae</taxon>
        <taxon>Streptophyta</taxon>
        <taxon>Embryophyta</taxon>
        <taxon>Tracheophyta</taxon>
        <taxon>Spermatophyta</taxon>
        <taxon>Magnoliopsida</taxon>
        <taxon>Liliopsida</taxon>
        <taxon>Poales</taxon>
        <taxon>Poaceae</taxon>
        <taxon>BOP clade</taxon>
        <taxon>Oryzoideae</taxon>
        <taxon>Oryzeae</taxon>
        <taxon>Oryzinae</taxon>
        <taxon>Oryza</taxon>
        <taxon>Oryza sativa</taxon>
    </lineage>
</organism>
<proteinExistence type="predicted"/>
<feature type="transmembrane region" description="Helical" evidence="1">
    <location>
        <begin position="12"/>
        <end position="28"/>
    </location>
</feature>
<reference evidence="3" key="1">
    <citation type="journal article" date="2005" name="Nature">
        <title>The map-based sequence of the rice genome.</title>
        <authorList>
            <consortium name="International rice genome sequencing project (IRGSP)"/>
            <person name="Matsumoto T."/>
            <person name="Wu J."/>
            <person name="Kanamori H."/>
            <person name="Katayose Y."/>
            <person name="Fujisawa M."/>
            <person name="Namiki N."/>
            <person name="Mizuno H."/>
            <person name="Yamamoto K."/>
            <person name="Antonio B.A."/>
            <person name="Baba T."/>
            <person name="Sakata K."/>
            <person name="Nagamura Y."/>
            <person name="Aoki H."/>
            <person name="Arikawa K."/>
            <person name="Arita K."/>
            <person name="Bito T."/>
            <person name="Chiden Y."/>
            <person name="Fujitsuka N."/>
            <person name="Fukunaka R."/>
            <person name="Hamada M."/>
            <person name="Harada C."/>
            <person name="Hayashi A."/>
            <person name="Hijishita S."/>
            <person name="Honda M."/>
            <person name="Hosokawa S."/>
            <person name="Ichikawa Y."/>
            <person name="Idonuma A."/>
            <person name="Iijima M."/>
            <person name="Ikeda M."/>
            <person name="Ikeno M."/>
            <person name="Ito K."/>
            <person name="Ito S."/>
            <person name="Ito T."/>
            <person name="Ito Y."/>
            <person name="Ito Y."/>
            <person name="Iwabuchi A."/>
            <person name="Kamiya K."/>
            <person name="Karasawa W."/>
            <person name="Kurita K."/>
            <person name="Katagiri S."/>
            <person name="Kikuta A."/>
            <person name="Kobayashi H."/>
            <person name="Kobayashi N."/>
            <person name="Machita K."/>
            <person name="Maehara T."/>
            <person name="Masukawa M."/>
            <person name="Mizubayashi T."/>
            <person name="Mukai Y."/>
            <person name="Nagasaki H."/>
            <person name="Nagata Y."/>
            <person name="Naito S."/>
            <person name="Nakashima M."/>
            <person name="Nakama Y."/>
            <person name="Nakamichi Y."/>
            <person name="Nakamura M."/>
            <person name="Meguro A."/>
            <person name="Negishi M."/>
            <person name="Ohta I."/>
            <person name="Ohta T."/>
            <person name="Okamoto M."/>
            <person name="Ono N."/>
            <person name="Saji S."/>
            <person name="Sakaguchi M."/>
            <person name="Sakai K."/>
            <person name="Shibata M."/>
            <person name="Shimokawa T."/>
            <person name="Song J."/>
            <person name="Takazaki Y."/>
            <person name="Terasawa K."/>
            <person name="Tsugane M."/>
            <person name="Tsuji K."/>
            <person name="Ueda S."/>
            <person name="Waki K."/>
            <person name="Yamagata H."/>
            <person name="Yamamoto M."/>
            <person name="Yamamoto S."/>
            <person name="Yamane H."/>
            <person name="Yoshiki S."/>
            <person name="Yoshihara R."/>
            <person name="Yukawa K."/>
            <person name="Zhong H."/>
            <person name="Yano M."/>
            <person name="Yuan Q."/>
            <person name="Ouyang S."/>
            <person name="Liu J."/>
            <person name="Jones K.M."/>
            <person name="Gansberger K."/>
            <person name="Moffat K."/>
            <person name="Hill J."/>
            <person name="Bera J."/>
            <person name="Fadrosh D."/>
            <person name="Jin S."/>
            <person name="Johri S."/>
            <person name="Kim M."/>
            <person name="Overton L."/>
            <person name="Reardon M."/>
            <person name="Tsitrin T."/>
            <person name="Vuong H."/>
            <person name="Weaver B."/>
            <person name="Ciecko A."/>
            <person name="Tallon L."/>
            <person name="Jackson J."/>
            <person name="Pai G."/>
            <person name="Aken S.V."/>
            <person name="Utterback T."/>
            <person name="Reidmuller S."/>
            <person name="Feldblyum T."/>
            <person name="Hsiao J."/>
            <person name="Zismann V."/>
            <person name="Iobst S."/>
            <person name="de Vazeille A.R."/>
            <person name="Buell C.R."/>
            <person name="Ying K."/>
            <person name="Li Y."/>
            <person name="Lu T."/>
            <person name="Huang Y."/>
            <person name="Zhao Q."/>
            <person name="Feng Q."/>
            <person name="Zhang L."/>
            <person name="Zhu J."/>
            <person name="Weng Q."/>
            <person name="Mu J."/>
            <person name="Lu Y."/>
            <person name="Fan D."/>
            <person name="Liu Y."/>
            <person name="Guan J."/>
            <person name="Zhang Y."/>
            <person name="Yu S."/>
            <person name="Liu X."/>
            <person name="Zhang Y."/>
            <person name="Hong G."/>
            <person name="Han B."/>
            <person name="Choisne N."/>
            <person name="Demange N."/>
            <person name="Orjeda G."/>
            <person name="Samain S."/>
            <person name="Cattolico L."/>
            <person name="Pelletier E."/>
            <person name="Couloux A."/>
            <person name="Segurens B."/>
            <person name="Wincker P."/>
            <person name="D'Hont A."/>
            <person name="Scarpelli C."/>
            <person name="Weissenbach J."/>
            <person name="Salanoubat M."/>
            <person name="Quetier F."/>
            <person name="Yu Y."/>
            <person name="Kim H.R."/>
            <person name="Rambo T."/>
            <person name="Currie J."/>
            <person name="Collura K."/>
            <person name="Luo M."/>
            <person name="Yang T."/>
            <person name="Ammiraju J.S.S."/>
            <person name="Engler F."/>
            <person name="Soderlund C."/>
            <person name="Wing R.A."/>
            <person name="Palmer L.E."/>
            <person name="de la Bastide M."/>
            <person name="Spiegel L."/>
            <person name="Nascimento L."/>
            <person name="Zutavern T."/>
            <person name="O'Shaughnessy A."/>
            <person name="Dike S."/>
            <person name="Dedhia N."/>
            <person name="Preston R."/>
            <person name="Balija V."/>
            <person name="McCombie W.R."/>
            <person name="Chow T."/>
            <person name="Chen H."/>
            <person name="Chung M."/>
            <person name="Chen C."/>
            <person name="Shaw J."/>
            <person name="Wu H."/>
            <person name="Hsiao K."/>
            <person name="Chao Y."/>
            <person name="Chu M."/>
            <person name="Cheng C."/>
            <person name="Hour A."/>
            <person name="Lee P."/>
            <person name="Lin S."/>
            <person name="Lin Y."/>
            <person name="Liou J."/>
            <person name="Liu S."/>
            <person name="Hsing Y."/>
            <person name="Raghuvanshi S."/>
            <person name="Mohanty A."/>
            <person name="Bharti A.K."/>
            <person name="Gaur A."/>
            <person name="Gupta V."/>
            <person name="Kumar D."/>
            <person name="Ravi V."/>
            <person name="Vij S."/>
            <person name="Kapur A."/>
            <person name="Khurana P."/>
            <person name="Khurana P."/>
            <person name="Khurana J.P."/>
            <person name="Tyagi A.K."/>
            <person name="Gaikwad K."/>
            <person name="Singh A."/>
            <person name="Dalal V."/>
            <person name="Srivastava S."/>
            <person name="Dixit A."/>
            <person name="Pal A.K."/>
            <person name="Ghazi I.A."/>
            <person name="Yadav M."/>
            <person name="Pandit A."/>
            <person name="Bhargava A."/>
            <person name="Sureshbabu K."/>
            <person name="Batra K."/>
            <person name="Sharma T.R."/>
            <person name="Mohapatra T."/>
            <person name="Singh N.K."/>
            <person name="Messing J."/>
            <person name="Nelson A.B."/>
            <person name="Fuks G."/>
            <person name="Kavchok S."/>
            <person name="Keizer G."/>
            <person name="Linton E."/>
            <person name="Llaca V."/>
            <person name="Song R."/>
            <person name="Tanyolac B."/>
            <person name="Young S."/>
            <person name="Ho-Il K."/>
            <person name="Hahn J.H."/>
            <person name="Sangsakoo G."/>
            <person name="Vanavichit A."/>
            <person name="de Mattos Luiz.A.T."/>
            <person name="Zimmer P.D."/>
            <person name="Malone G."/>
            <person name="Dellagostin O."/>
            <person name="de Oliveira A.C."/>
            <person name="Bevan M."/>
            <person name="Bancroft I."/>
            <person name="Minx P."/>
            <person name="Cordum H."/>
            <person name="Wilson R."/>
            <person name="Cheng Z."/>
            <person name="Jin W."/>
            <person name="Jiang J."/>
            <person name="Leong S.A."/>
            <person name="Iwama H."/>
            <person name="Gojobori T."/>
            <person name="Itoh T."/>
            <person name="Niimura Y."/>
            <person name="Fujii Y."/>
            <person name="Habara T."/>
            <person name="Sakai H."/>
            <person name="Sato Y."/>
            <person name="Wilson G."/>
            <person name="Kumar K."/>
            <person name="McCouch S."/>
            <person name="Juretic N."/>
            <person name="Hoen D."/>
            <person name="Wright S."/>
            <person name="Bruskiewich R."/>
            <person name="Bureau T."/>
            <person name="Miyao A."/>
            <person name="Hirochika H."/>
            <person name="Nishikawa T."/>
            <person name="Kadowaki K."/>
            <person name="Sugiura M."/>
            <person name="Burr B."/>
            <person name="Sasaki T."/>
        </authorList>
    </citation>
    <scope>NUCLEOTIDE SEQUENCE [LARGE SCALE GENOMIC DNA]</scope>
    <source>
        <strain evidence="3">cv. Nipponbare</strain>
    </source>
</reference>
<keyword evidence="1" id="KW-0812">Transmembrane</keyword>
<evidence type="ECO:0000256" key="1">
    <source>
        <dbReference type="SAM" id="Phobius"/>
    </source>
</evidence>
<keyword evidence="3" id="KW-1185">Reference proteome</keyword>
<keyword evidence="1" id="KW-0472">Membrane</keyword>
<sequence>MTAPSNSAPRPLLIVVGLNAFQMIFSLQRKISIKRNARTQTITFLEKFIQTDDNDASKEKLKYNEDGISSSKLAYTAIHSRQNICHSFPNCNQDTK</sequence>
<gene>
    <name evidence="2" type="ordered locus">Os03g0213150</name>
    <name evidence="2" type="ORF">OSNPB_030213150</name>
</gene>
<keyword evidence="1" id="KW-1133">Transmembrane helix</keyword>
<dbReference type="PaxDb" id="39947-A0A0N7KGT8"/>
<accession>A0A0N7KGT8</accession>
<protein>
    <submittedName>
        <fullName evidence="2">Os03g0213150 protein</fullName>
    </submittedName>
</protein>
<dbReference type="EMBL" id="AP014959">
    <property type="protein sequence ID" value="BAS82937.1"/>
    <property type="molecule type" value="Genomic_DNA"/>
</dbReference>
<evidence type="ECO:0000313" key="2">
    <source>
        <dbReference type="EMBL" id="BAS82937.1"/>
    </source>
</evidence>
<dbReference type="InParanoid" id="A0A0N7KGT8"/>
<reference evidence="2 3" key="2">
    <citation type="journal article" date="2013" name="Plant Cell Physiol.">
        <title>Rice Annotation Project Database (RAP-DB): an integrative and interactive database for rice genomics.</title>
        <authorList>
            <person name="Sakai H."/>
            <person name="Lee S.S."/>
            <person name="Tanaka T."/>
            <person name="Numa H."/>
            <person name="Kim J."/>
            <person name="Kawahara Y."/>
            <person name="Wakimoto H."/>
            <person name="Yang C.C."/>
            <person name="Iwamoto M."/>
            <person name="Abe T."/>
            <person name="Yamada Y."/>
            <person name="Muto A."/>
            <person name="Inokuchi H."/>
            <person name="Ikemura T."/>
            <person name="Matsumoto T."/>
            <person name="Sasaki T."/>
            <person name="Itoh T."/>
        </authorList>
    </citation>
    <scope>NUCLEOTIDE SEQUENCE [LARGE SCALE GENOMIC DNA]</scope>
    <source>
        <strain evidence="3">cv. Nipponbare</strain>
    </source>
</reference>
<dbReference type="Proteomes" id="UP000059680">
    <property type="component" value="Chromosome 3"/>
</dbReference>
<dbReference type="Gramene" id="Os03t0213150-00">
    <property type="protein sequence ID" value="Os03t0213150-00"/>
    <property type="gene ID" value="Os03g0213150"/>
</dbReference>
<name>A0A0N7KGT8_ORYSJ</name>
<dbReference type="AlphaFoldDB" id="A0A0N7KGT8"/>